<keyword evidence="6" id="KW-1185">Reference proteome</keyword>
<dbReference type="SUPFAM" id="SSF53383">
    <property type="entry name" value="PLP-dependent transferases"/>
    <property type="match status" value="1"/>
</dbReference>
<keyword evidence="2" id="KW-0032">Aminotransferase</keyword>
<dbReference type="NCBIfam" id="TIGR03538">
    <property type="entry name" value="DapC_gpp"/>
    <property type="match status" value="1"/>
</dbReference>
<evidence type="ECO:0000256" key="2">
    <source>
        <dbReference type="ARBA" id="ARBA00022576"/>
    </source>
</evidence>
<dbReference type="Pfam" id="PF00155">
    <property type="entry name" value="Aminotran_1_2"/>
    <property type="match status" value="1"/>
</dbReference>
<dbReference type="EMBL" id="NRSH01000003">
    <property type="protein sequence ID" value="MBK1725545.1"/>
    <property type="molecule type" value="Genomic_DNA"/>
</dbReference>
<dbReference type="InterPro" id="IPR050881">
    <property type="entry name" value="LL-DAP_aminotransferase"/>
</dbReference>
<feature type="domain" description="Aminotransferase class I/classII large" evidence="4">
    <location>
        <begin position="32"/>
        <end position="391"/>
    </location>
</feature>
<proteinExistence type="predicted"/>
<reference evidence="5 6" key="1">
    <citation type="journal article" date="2020" name="Microorganisms">
        <title>Osmotic Adaptation and Compatible Solute Biosynthesis of Phototrophic Bacteria as Revealed from Genome Analyses.</title>
        <authorList>
            <person name="Imhoff J.F."/>
            <person name="Rahn T."/>
            <person name="Kunzel S."/>
            <person name="Keller A."/>
            <person name="Neulinger S.C."/>
        </authorList>
    </citation>
    <scope>NUCLEOTIDE SEQUENCE [LARGE SCALE GENOMIC DNA]</scope>
    <source>
        <strain evidence="5 6">DSM 15116</strain>
    </source>
</reference>
<protein>
    <submittedName>
        <fullName evidence="5">Succinyldiaminopimelate transaminase</fullName>
    </submittedName>
</protein>
<dbReference type="PANTHER" id="PTHR42832">
    <property type="entry name" value="AMINO ACID AMINOTRANSFERASE"/>
    <property type="match status" value="1"/>
</dbReference>
<dbReference type="InterPro" id="IPR015424">
    <property type="entry name" value="PyrdxlP-dep_Trfase"/>
</dbReference>
<dbReference type="RefSeq" id="WP_200255771.1">
    <property type="nucleotide sequence ID" value="NZ_NRSH01000003.1"/>
</dbReference>
<dbReference type="Proteomes" id="UP000738126">
    <property type="component" value="Unassembled WGS sequence"/>
</dbReference>
<accession>A0ABS1E438</accession>
<evidence type="ECO:0000313" key="5">
    <source>
        <dbReference type="EMBL" id="MBK1725545.1"/>
    </source>
</evidence>
<sequence length="400" mass="44042">MNRGLAELHPYPFERMARLKTAGRPCTGASEIDLGIGEPQEPVPEPVANALREHLPLIGRYPSTRGTERLRTAIAEWLTRRFALPSGVVHPGHHVLPVAGTREALFAIAQTVVGRGRPYIAMPNPFYQIYEGAALLSGARPLHLPVDPQRGLPALERIAPETWSDIQLLYLNSPANPTGAVADAAYYAQLLELSERYGFIIAADECYSELYTDEAAPPDSLLHACHAAGYPDFKRCLVFQSLSKRSSVPGLRSGFVAGDPGLIHAFSRYRTYQGCAQPLPHQEAAAAAWADEAHVQQTRRRYAERLRRMAAILDGVLEDVRVPAATFYLWPRTPIDDADFARQLWEAENVTVLPGSFLSRAQADGHDPGAGRVRIAAVPDLETCEEAAQRIKRFVEGRLC</sequence>
<dbReference type="Gene3D" id="3.90.1150.10">
    <property type="entry name" value="Aspartate Aminotransferase, domain 1"/>
    <property type="match status" value="1"/>
</dbReference>
<dbReference type="CDD" id="cd00609">
    <property type="entry name" value="AAT_like"/>
    <property type="match status" value="1"/>
</dbReference>
<dbReference type="InterPro" id="IPR004839">
    <property type="entry name" value="Aminotransferase_I/II_large"/>
</dbReference>
<evidence type="ECO:0000313" key="6">
    <source>
        <dbReference type="Proteomes" id="UP000738126"/>
    </source>
</evidence>
<evidence type="ECO:0000256" key="1">
    <source>
        <dbReference type="ARBA" id="ARBA00001933"/>
    </source>
</evidence>
<dbReference type="InterPro" id="IPR015421">
    <property type="entry name" value="PyrdxlP-dep_Trfase_major"/>
</dbReference>
<dbReference type="Gene3D" id="3.40.640.10">
    <property type="entry name" value="Type I PLP-dependent aspartate aminotransferase-like (Major domain)"/>
    <property type="match status" value="1"/>
</dbReference>
<comment type="cofactor">
    <cofactor evidence="1">
        <name>pyridoxal 5'-phosphate</name>
        <dbReference type="ChEBI" id="CHEBI:597326"/>
    </cofactor>
</comment>
<dbReference type="InterPro" id="IPR015422">
    <property type="entry name" value="PyrdxlP-dep_Trfase_small"/>
</dbReference>
<evidence type="ECO:0000256" key="3">
    <source>
        <dbReference type="ARBA" id="ARBA00022679"/>
    </source>
</evidence>
<comment type="caution">
    <text evidence="5">The sequence shown here is derived from an EMBL/GenBank/DDBJ whole genome shotgun (WGS) entry which is preliminary data.</text>
</comment>
<dbReference type="InterPro" id="IPR019878">
    <property type="entry name" value="DapC_beta/gammaproteobac"/>
</dbReference>
<keyword evidence="3" id="KW-0808">Transferase</keyword>
<evidence type="ECO:0000259" key="4">
    <source>
        <dbReference type="Pfam" id="PF00155"/>
    </source>
</evidence>
<name>A0ABS1E438_9GAMM</name>
<dbReference type="PANTHER" id="PTHR42832:SF3">
    <property type="entry name" value="L-GLUTAMINE--4-(METHYLSULFANYL)-2-OXOBUTANOATE AMINOTRANSFERASE"/>
    <property type="match status" value="1"/>
</dbReference>
<gene>
    <name evidence="5" type="primary">dapC</name>
    <name evidence="5" type="ORF">CKO13_00575</name>
</gene>
<organism evidence="5 6">
    <name type="scientific">Halorhodospira neutriphila</name>
    <dbReference type="NCBI Taxonomy" id="168379"/>
    <lineage>
        <taxon>Bacteria</taxon>
        <taxon>Pseudomonadati</taxon>
        <taxon>Pseudomonadota</taxon>
        <taxon>Gammaproteobacteria</taxon>
        <taxon>Chromatiales</taxon>
        <taxon>Ectothiorhodospiraceae</taxon>
        <taxon>Halorhodospira</taxon>
    </lineage>
</organism>